<dbReference type="PANTHER" id="PTHR30346:SF10">
    <property type="entry name" value="TRANSCRIPTIONAL REGULATOR OF OXIDATIVE STRESS OXYR"/>
    <property type="match status" value="1"/>
</dbReference>
<keyword evidence="2" id="KW-0805">Transcription regulation</keyword>
<dbReference type="Pfam" id="PF00126">
    <property type="entry name" value="HTH_1"/>
    <property type="match status" value="1"/>
</dbReference>
<dbReference type="PROSITE" id="PS50931">
    <property type="entry name" value="HTH_LYSR"/>
    <property type="match status" value="1"/>
</dbReference>
<dbReference type="SUPFAM" id="SSF46785">
    <property type="entry name" value="Winged helix' DNA-binding domain"/>
    <property type="match status" value="1"/>
</dbReference>
<dbReference type="PANTHER" id="PTHR30346">
    <property type="entry name" value="TRANSCRIPTIONAL DUAL REGULATOR HCAR-RELATED"/>
    <property type="match status" value="1"/>
</dbReference>
<gene>
    <name evidence="6" type="ORF">MON41_12270</name>
</gene>
<dbReference type="EMBL" id="JALBUU010000004">
    <property type="protein sequence ID" value="MCI0754533.1"/>
    <property type="molecule type" value="Genomic_DNA"/>
</dbReference>
<keyword evidence="3" id="KW-0238">DNA-binding</keyword>
<dbReference type="RefSeq" id="WP_120006331.1">
    <property type="nucleotide sequence ID" value="NZ_JALBUU010000004.1"/>
</dbReference>
<dbReference type="InterPro" id="IPR036388">
    <property type="entry name" value="WH-like_DNA-bd_sf"/>
</dbReference>
<accession>A0ABS9W5G5</accession>
<dbReference type="Proteomes" id="UP001201985">
    <property type="component" value="Unassembled WGS sequence"/>
</dbReference>
<evidence type="ECO:0000256" key="1">
    <source>
        <dbReference type="ARBA" id="ARBA00009437"/>
    </source>
</evidence>
<keyword evidence="7" id="KW-1185">Reference proteome</keyword>
<dbReference type="InterPro" id="IPR005119">
    <property type="entry name" value="LysR_subst-bd"/>
</dbReference>
<evidence type="ECO:0000313" key="7">
    <source>
        <dbReference type="Proteomes" id="UP001201985"/>
    </source>
</evidence>
<reference evidence="6 7" key="1">
    <citation type="submission" date="2022-03" db="EMBL/GenBank/DDBJ databases">
        <title>Complete genome analysis of Roseomonas KG 17.1 : a prolific producer of plant growth promoters.</title>
        <authorList>
            <person name="Saadouli I."/>
            <person name="Najjari A."/>
            <person name="Mosbah A."/>
            <person name="Ouzari H.I."/>
        </authorList>
    </citation>
    <scope>NUCLEOTIDE SEQUENCE [LARGE SCALE GENOMIC DNA]</scope>
    <source>
        <strain evidence="6 7">KG17-1</strain>
    </source>
</reference>
<evidence type="ECO:0000256" key="3">
    <source>
        <dbReference type="ARBA" id="ARBA00023125"/>
    </source>
</evidence>
<dbReference type="SUPFAM" id="SSF53850">
    <property type="entry name" value="Periplasmic binding protein-like II"/>
    <property type="match status" value="1"/>
</dbReference>
<organism evidence="6 7">
    <name type="scientific">Teichococcus vastitatis</name>
    <dbReference type="NCBI Taxonomy" id="2307076"/>
    <lineage>
        <taxon>Bacteria</taxon>
        <taxon>Pseudomonadati</taxon>
        <taxon>Pseudomonadota</taxon>
        <taxon>Alphaproteobacteria</taxon>
        <taxon>Acetobacterales</taxon>
        <taxon>Roseomonadaceae</taxon>
        <taxon>Roseomonas</taxon>
    </lineage>
</organism>
<evidence type="ECO:0000259" key="5">
    <source>
        <dbReference type="PROSITE" id="PS50931"/>
    </source>
</evidence>
<proteinExistence type="inferred from homology"/>
<keyword evidence="4" id="KW-0804">Transcription</keyword>
<comment type="similarity">
    <text evidence="1">Belongs to the LysR transcriptional regulatory family.</text>
</comment>
<evidence type="ECO:0000313" key="6">
    <source>
        <dbReference type="EMBL" id="MCI0754533.1"/>
    </source>
</evidence>
<evidence type="ECO:0000256" key="4">
    <source>
        <dbReference type="ARBA" id="ARBA00023163"/>
    </source>
</evidence>
<dbReference type="InterPro" id="IPR036390">
    <property type="entry name" value="WH_DNA-bd_sf"/>
</dbReference>
<sequence>MTPLPSPQQLRYLVALADLGHFGRAAASCAVTQSTLSAGIIALERQLGAAILERGPSKRPVFTPLGVDLVKRARGALAALTAVAETAAAARDPLSGPLRFGIIPTISPFLLPRLMPALRTAFPRLQLWLREDLTERLGDDLAAGRLDLLLLALPATLPEVETLRIADDPFVAALPPDHHLAGDASVTLAALGGERLLLLEDGHCLRDHALAACGLPGAGGGDSFAATTLHTLVQMVAGGLGVTLLPRLAVEGGVLSNTPVLLKPLAEPQGRTLGLAWRARSPRVADFRGMAETIAQAIEASGATQQSRADAVLPA</sequence>
<evidence type="ECO:0000256" key="2">
    <source>
        <dbReference type="ARBA" id="ARBA00023015"/>
    </source>
</evidence>
<name>A0ABS9W5G5_9PROT</name>
<dbReference type="CDD" id="cd08411">
    <property type="entry name" value="PBP2_OxyR"/>
    <property type="match status" value="1"/>
</dbReference>
<feature type="domain" description="HTH lysR-type" evidence="5">
    <location>
        <begin position="5"/>
        <end position="63"/>
    </location>
</feature>
<comment type="caution">
    <text evidence="6">The sequence shown here is derived from an EMBL/GenBank/DDBJ whole genome shotgun (WGS) entry which is preliminary data.</text>
</comment>
<protein>
    <submittedName>
        <fullName evidence="6">Hydrogen peroxide-inducible genes activator</fullName>
    </submittedName>
</protein>
<dbReference type="InterPro" id="IPR000847">
    <property type="entry name" value="LysR_HTH_N"/>
</dbReference>
<dbReference type="Gene3D" id="3.40.190.10">
    <property type="entry name" value="Periplasmic binding protein-like II"/>
    <property type="match status" value="2"/>
</dbReference>
<dbReference type="Pfam" id="PF03466">
    <property type="entry name" value="LysR_substrate"/>
    <property type="match status" value="1"/>
</dbReference>
<dbReference type="Gene3D" id="1.10.10.10">
    <property type="entry name" value="Winged helix-like DNA-binding domain superfamily/Winged helix DNA-binding domain"/>
    <property type="match status" value="1"/>
</dbReference>